<comment type="caution">
    <text evidence="1">The sequence shown here is derived from an EMBL/GenBank/DDBJ whole genome shotgun (WGS) entry which is preliminary data.</text>
</comment>
<keyword evidence="2" id="KW-1185">Reference proteome</keyword>
<accession>A0ABR2HXC7</accession>
<protein>
    <recommendedName>
        <fullName evidence="3">BACK domain-containing protein</fullName>
    </recommendedName>
</protein>
<dbReference type="Proteomes" id="UP001470230">
    <property type="component" value="Unassembled WGS sequence"/>
</dbReference>
<gene>
    <name evidence="1" type="ORF">M9Y10_016864</name>
</gene>
<name>A0ABR2HXC7_9EUKA</name>
<proteinExistence type="predicted"/>
<dbReference type="EMBL" id="JAPFFF010000021">
    <property type="protein sequence ID" value="KAK8854304.1"/>
    <property type="molecule type" value="Genomic_DNA"/>
</dbReference>
<evidence type="ECO:0008006" key="3">
    <source>
        <dbReference type="Google" id="ProtNLM"/>
    </source>
</evidence>
<organism evidence="1 2">
    <name type="scientific">Tritrichomonas musculus</name>
    <dbReference type="NCBI Taxonomy" id="1915356"/>
    <lineage>
        <taxon>Eukaryota</taxon>
        <taxon>Metamonada</taxon>
        <taxon>Parabasalia</taxon>
        <taxon>Tritrichomonadida</taxon>
        <taxon>Tritrichomonadidae</taxon>
        <taxon>Tritrichomonas</taxon>
    </lineage>
</organism>
<reference evidence="1 2" key="1">
    <citation type="submission" date="2024-04" db="EMBL/GenBank/DDBJ databases">
        <title>Tritrichomonas musculus Genome.</title>
        <authorList>
            <person name="Alves-Ferreira E."/>
            <person name="Grigg M."/>
            <person name="Lorenzi H."/>
            <person name="Galac M."/>
        </authorList>
    </citation>
    <scope>NUCLEOTIDE SEQUENCE [LARGE SCALE GENOMIC DNA]</scope>
    <source>
        <strain evidence="1 2">EAF2021</strain>
    </source>
</reference>
<evidence type="ECO:0000313" key="1">
    <source>
        <dbReference type="EMBL" id="KAK8854304.1"/>
    </source>
</evidence>
<sequence>MSDELITLKSNEQKEIQLSNQHFKITIDGIIEYVDVRLMMEVSEKLISKFLKICKGESADIKVTDLYFLLLIAEEWESPEISQQLSLFLKLNVDLQELLSKFSTYVHSQQDVSTSFVDVIASKFRYICQGSEQKALSEFINLPPYYICLIIHNPNCEKPPRNLFEKLIIGIIKKHGVRCASLIKYIDLFNTDIKNIIDLNSILLEKKLDPMYPNVCRILELRQFKENDNLKS</sequence>
<evidence type="ECO:0000313" key="2">
    <source>
        <dbReference type="Proteomes" id="UP001470230"/>
    </source>
</evidence>